<dbReference type="Gene3D" id="3.40.50.150">
    <property type="entry name" value="Vaccinia Virus protein VP39"/>
    <property type="match status" value="1"/>
</dbReference>
<accession>A0A0P7C470</accession>
<sequence length="232" mass="26872">MTLKQNLKKLHKTGAGDLKTLSNLKFYPALKYHFLTPFYDVIIKLLVPEKRIKTRAISFLKPLHEERVLDFGCGTGSLLELLSQKDLKLQLVGLDPDPAILKIARTKIGDRAKFNQLYTRVLPFQNAAFEKVISSWVFHHLRDDDKLHYLRELRRVLTDGGTMIIADWGQPSSRMQHLFCFVTRLFDNFETFENQVNGRFPSLMEMAGFQVTVLGEEKTILGTLKYWQLCPR</sequence>
<name>A0A0P7C470_9BACT</name>
<dbReference type="InterPro" id="IPR029063">
    <property type="entry name" value="SAM-dependent_MTases_sf"/>
</dbReference>
<dbReference type="AlphaFoldDB" id="A0A0P7C470"/>
<dbReference type="PANTHER" id="PTHR42912:SF93">
    <property type="entry name" value="N6-ADENOSINE-METHYLTRANSFERASE TMT1A"/>
    <property type="match status" value="1"/>
</dbReference>
<dbReference type="Proteomes" id="UP000050454">
    <property type="component" value="Unassembled WGS sequence"/>
</dbReference>
<dbReference type="InterPro" id="IPR050508">
    <property type="entry name" value="Methyltransf_Superfamily"/>
</dbReference>
<proteinExistence type="predicted"/>
<gene>
    <name evidence="2" type="ORF">AFM12_02280</name>
</gene>
<feature type="domain" description="Methyltransferase" evidence="1">
    <location>
        <begin position="68"/>
        <end position="161"/>
    </location>
</feature>
<evidence type="ECO:0000313" key="2">
    <source>
        <dbReference type="EMBL" id="KPM49457.1"/>
    </source>
</evidence>
<dbReference type="STRING" id="1605367.AFM12_02280"/>
<dbReference type="GO" id="GO:0008168">
    <property type="term" value="F:methyltransferase activity"/>
    <property type="evidence" value="ECO:0007669"/>
    <property type="project" value="TreeGrafter"/>
</dbReference>
<reference evidence="2 3" key="1">
    <citation type="submission" date="2015-07" db="EMBL/GenBank/DDBJ databases">
        <title>The draft genome sequence of Leadbetterella sp. JN14-9.</title>
        <authorList>
            <person name="Liu Y."/>
            <person name="Du J."/>
            <person name="Shao Z."/>
        </authorList>
    </citation>
    <scope>NUCLEOTIDE SEQUENCE [LARGE SCALE GENOMIC DNA]</scope>
    <source>
        <strain evidence="2 3">JN14-9</strain>
    </source>
</reference>
<keyword evidence="3" id="KW-1185">Reference proteome</keyword>
<organism evidence="2 3">
    <name type="scientific">Jiulongibacter sediminis</name>
    <dbReference type="NCBI Taxonomy" id="1605367"/>
    <lineage>
        <taxon>Bacteria</taxon>
        <taxon>Pseudomonadati</taxon>
        <taxon>Bacteroidota</taxon>
        <taxon>Cytophagia</taxon>
        <taxon>Cytophagales</taxon>
        <taxon>Leadbetterellaceae</taxon>
        <taxon>Jiulongibacter</taxon>
    </lineage>
</organism>
<protein>
    <recommendedName>
        <fullName evidence="1">Methyltransferase domain-containing protein</fullName>
    </recommendedName>
</protein>
<dbReference type="InterPro" id="IPR041698">
    <property type="entry name" value="Methyltransf_25"/>
</dbReference>
<dbReference type="PANTHER" id="PTHR42912">
    <property type="entry name" value="METHYLTRANSFERASE"/>
    <property type="match status" value="1"/>
</dbReference>
<dbReference type="SUPFAM" id="SSF53335">
    <property type="entry name" value="S-adenosyl-L-methionine-dependent methyltransferases"/>
    <property type="match status" value="1"/>
</dbReference>
<dbReference type="CDD" id="cd02440">
    <property type="entry name" value="AdoMet_MTases"/>
    <property type="match status" value="1"/>
</dbReference>
<dbReference type="EMBL" id="LGTQ01000005">
    <property type="protein sequence ID" value="KPM49457.1"/>
    <property type="molecule type" value="Genomic_DNA"/>
</dbReference>
<evidence type="ECO:0000259" key="1">
    <source>
        <dbReference type="Pfam" id="PF13649"/>
    </source>
</evidence>
<dbReference type="Pfam" id="PF13649">
    <property type="entry name" value="Methyltransf_25"/>
    <property type="match status" value="1"/>
</dbReference>
<comment type="caution">
    <text evidence="2">The sequence shown here is derived from an EMBL/GenBank/DDBJ whole genome shotgun (WGS) entry which is preliminary data.</text>
</comment>
<dbReference type="OrthoDB" id="1493020at2"/>
<evidence type="ECO:0000313" key="3">
    <source>
        <dbReference type="Proteomes" id="UP000050454"/>
    </source>
</evidence>